<evidence type="ECO:0000256" key="8">
    <source>
        <dbReference type="ARBA" id="ARBA00022833"/>
    </source>
</evidence>
<keyword evidence="10" id="KW-0482">Metalloprotease</keyword>
<accession>A5N555</accession>
<dbReference type="GO" id="GO:0008237">
    <property type="term" value="F:metallopeptidase activity"/>
    <property type="evidence" value="ECO:0007669"/>
    <property type="project" value="UniProtKB-KW"/>
</dbReference>
<dbReference type="HOGENOM" id="CLU_075029_0_0_9"/>
<organism evidence="14 15">
    <name type="scientific">Clostridium kluyveri (strain ATCC 8527 / DSM 555 / NBRC 12016 / NCIMB 10680 / K1)</name>
    <dbReference type="NCBI Taxonomy" id="431943"/>
    <lineage>
        <taxon>Bacteria</taxon>
        <taxon>Bacillati</taxon>
        <taxon>Bacillota</taxon>
        <taxon>Clostridia</taxon>
        <taxon>Eubacteriales</taxon>
        <taxon>Clostridiaceae</taxon>
        <taxon>Clostridium</taxon>
    </lineage>
</organism>
<dbReference type="RefSeq" id="WP_011988951.1">
    <property type="nucleotide sequence ID" value="NC_009706.1"/>
</dbReference>
<feature type="transmembrane region" description="Helical" evidence="12">
    <location>
        <begin position="175"/>
        <end position="194"/>
    </location>
</feature>
<comment type="cofactor">
    <cofactor evidence="1">
        <name>Zn(2+)</name>
        <dbReference type="ChEBI" id="CHEBI:29105"/>
    </cofactor>
</comment>
<keyword evidence="8" id="KW-0862">Zinc</keyword>
<evidence type="ECO:0000256" key="9">
    <source>
        <dbReference type="ARBA" id="ARBA00022989"/>
    </source>
</evidence>
<evidence type="ECO:0000256" key="1">
    <source>
        <dbReference type="ARBA" id="ARBA00001947"/>
    </source>
</evidence>
<keyword evidence="4" id="KW-0645">Protease</keyword>
<feature type="transmembrane region" description="Helical" evidence="12">
    <location>
        <begin position="143"/>
        <end position="163"/>
    </location>
</feature>
<evidence type="ECO:0000256" key="4">
    <source>
        <dbReference type="ARBA" id="ARBA00022670"/>
    </source>
</evidence>
<dbReference type="Proteomes" id="UP000002411">
    <property type="component" value="Chromosome"/>
</dbReference>
<dbReference type="CDD" id="cd06160">
    <property type="entry name" value="S2P-M50_like_2"/>
    <property type="match status" value="1"/>
</dbReference>
<dbReference type="GO" id="GO:0046872">
    <property type="term" value="F:metal ion binding"/>
    <property type="evidence" value="ECO:0007669"/>
    <property type="project" value="UniProtKB-KW"/>
</dbReference>
<evidence type="ECO:0000256" key="10">
    <source>
        <dbReference type="ARBA" id="ARBA00023049"/>
    </source>
</evidence>
<feature type="transmembrane region" description="Helical" evidence="12">
    <location>
        <begin position="104"/>
        <end position="131"/>
    </location>
</feature>
<evidence type="ECO:0000256" key="6">
    <source>
        <dbReference type="ARBA" id="ARBA00022723"/>
    </source>
</evidence>
<dbReference type="AlphaFoldDB" id="A5N555"/>
<keyword evidence="7" id="KW-0378">Hydrolase</keyword>
<keyword evidence="11 12" id="KW-0472">Membrane</keyword>
<protein>
    <recommendedName>
        <fullName evidence="13">Peptidase M50 domain-containing protein</fullName>
    </recommendedName>
</protein>
<keyword evidence="5 12" id="KW-0812">Transmembrane</keyword>
<reference evidence="14 15" key="1">
    <citation type="journal article" date="2008" name="Proc. Natl. Acad. Sci. U.S.A.">
        <title>The genome of Clostridium kluyveri, a strict anaerobe with unique metabolic features.</title>
        <authorList>
            <person name="Seedorf H."/>
            <person name="Fricke W.F."/>
            <person name="Veith B."/>
            <person name="Brueggemann H."/>
            <person name="Liesegang H."/>
            <person name="Strittmatter A."/>
            <person name="Miethke M."/>
            <person name="Buckel W."/>
            <person name="Hinderberger J."/>
            <person name="Li F."/>
            <person name="Hagemeier C."/>
            <person name="Thauer R.K."/>
            <person name="Gottschalk G."/>
        </authorList>
    </citation>
    <scope>NUCLEOTIDE SEQUENCE [LARGE SCALE GENOMIC DNA]</scope>
    <source>
        <strain evidence="15">ATCC 8527 / DSM 555 / NCIMB 10680</strain>
    </source>
</reference>
<dbReference type="KEGG" id="ckl:CKL_0382"/>
<evidence type="ECO:0000256" key="7">
    <source>
        <dbReference type="ARBA" id="ARBA00022801"/>
    </source>
</evidence>
<feature type="transmembrane region" description="Helical" evidence="12">
    <location>
        <begin position="61"/>
        <end position="84"/>
    </location>
</feature>
<feature type="transmembrane region" description="Helical" evidence="12">
    <location>
        <begin position="238"/>
        <end position="265"/>
    </location>
</feature>
<dbReference type="eggNOG" id="COG1994">
    <property type="taxonomic scope" value="Bacteria"/>
</dbReference>
<comment type="similarity">
    <text evidence="3">Belongs to the peptidase M50B family.</text>
</comment>
<evidence type="ECO:0000256" key="5">
    <source>
        <dbReference type="ARBA" id="ARBA00022692"/>
    </source>
</evidence>
<evidence type="ECO:0000259" key="13">
    <source>
        <dbReference type="Pfam" id="PF02163"/>
    </source>
</evidence>
<feature type="transmembrane region" description="Helical" evidence="12">
    <location>
        <begin position="201"/>
        <end position="218"/>
    </location>
</feature>
<dbReference type="Pfam" id="PF02163">
    <property type="entry name" value="Peptidase_M50"/>
    <property type="match status" value="2"/>
</dbReference>
<gene>
    <name evidence="14" type="ordered locus">CKL_0382</name>
</gene>
<feature type="domain" description="Peptidase M50" evidence="13">
    <location>
        <begin position="199"/>
        <end position="233"/>
    </location>
</feature>
<feature type="domain" description="Peptidase M50" evidence="13">
    <location>
        <begin position="121"/>
        <end position="196"/>
    </location>
</feature>
<dbReference type="GO" id="GO:0016020">
    <property type="term" value="C:membrane"/>
    <property type="evidence" value="ECO:0007669"/>
    <property type="project" value="UniProtKB-SubCell"/>
</dbReference>
<dbReference type="PANTHER" id="PTHR39188">
    <property type="entry name" value="MEMBRANE-ASSOCIATED ZINC METALLOPROTEASE M50B"/>
    <property type="match status" value="1"/>
</dbReference>
<comment type="subcellular location">
    <subcellularLocation>
        <location evidence="2">Membrane</location>
        <topology evidence="2">Multi-pass membrane protein</topology>
    </subcellularLocation>
</comment>
<keyword evidence="6" id="KW-0479">Metal-binding</keyword>
<dbReference type="STRING" id="431943.CKL_0382"/>
<evidence type="ECO:0000256" key="3">
    <source>
        <dbReference type="ARBA" id="ARBA00007931"/>
    </source>
</evidence>
<evidence type="ECO:0000313" key="14">
    <source>
        <dbReference type="EMBL" id="EDK32436.1"/>
    </source>
</evidence>
<evidence type="ECO:0000256" key="2">
    <source>
        <dbReference type="ARBA" id="ARBA00004141"/>
    </source>
</evidence>
<evidence type="ECO:0000313" key="15">
    <source>
        <dbReference type="Proteomes" id="UP000002411"/>
    </source>
</evidence>
<keyword evidence="15" id="KW-1185">Reference proteome</keyword>
<dbReference type="GO" id="GO:0006508">
    <property type="term" value="P:proteolysis"/>
    <property type="evidence" value="ECO:0007669"/>
    <property type="project" value="UniProtKB-KW"/>
</dbReference>
<keyword evidence="9 12" id="KW-1133">Transmembrane helix</keyword>
<sequence length="317" mass="35878">MDKYNRETENSDFHVSRDNDIERYIVNDSIEKYIVQGNLETKKENLPIIAKSEKNKKDKKGIWGIIGIIIAVLIKLKSIIILIFTKLKFLLIFFKLGKFASTLISMLLMILVYAKIYGWAFGLGFVVLLFVHEMGHYLSAKAVKLDVTLPLFIPFVGALISMKEEPKDAVTEAKVAIGGPLIGSLGALICFILYFSLKENFLMALAYTGFMLNLFNLIPLHPLDGGRIVSAISPKLWLIGIPIAAIALFKFFNPIILLLLVLGILQVINQYKNPDKPYYEVKSTTRWIFAFMYFGLILFLGMGIAYIHGIHEYMLVK</sequence>
<dbReference type="PANTHER" id="PTHR39188:SF3">
    <property type="entry name" value="STAGE IV SPORULATION PROTEIN FB"/>
    <property type="match status" value="1"/>
</dbReference>
<evidence type="ECO:0000256" key="12">
    <source>
        <dbReference type="SAM" id="Phobius"/>
    </source>
</evidence>
<feature type="transmembrane region" description="Helical" evidence="12">
    <location>
        <begin position="286"/>
        <end position="307"/>
    </location>
</feature>
<dbReference type="EMBL" id="CP000673">
    <property type="protein sequence ID" value="EDK32436.1"/>
    <property type="molecule type" value="Genomic_DNA"/>
</dbReference>
<evidence type="ECO:0000256" key="11">
    <source>
        <dbReference type="ARBA" id="ARBA00023136"/>
    </source>
</evidence>
<proteinExistence type="inferred from homology"/>
<dbReference type="InterPro" id="IPR008915">
    <property type="entry name" value="Peptidase_M50"/>
</dbReference>
<name>A5N555_CLOK5</name>